<feature type="compositionally biased region" description="Low complexity" evidence="10">
    <location>
        <begin position="318"/>
        <end position="333"/>
    </location>
</feature>
<feature type="region of interest" description="Disordered" evidence="10">
    <location>
        <begin position="501"/>
        <end position="538"/>
    </location>
</feature>
<keyword evidence="6" id="KW-0805">Transcription regulation</keyword>
<evidence type="ECO:0000256" key="7">
    <source>
        <dbReference type="ARBA" id="ARBA00023163"/>
    </source>
</evidence>
<feature type="compositionally biased region" description="Polar residues" evidence="10">
    <location>
        <begin position="670"/>
        <end position="679"/>
    </location>
</feature>
<dbReference type="SUPFAM" id="SSF57903">
    <property type="entry name" value="FYVE/PHD zinc finger"/>
    <property type="match status" value="1"/>
</dbReference>
<gene>
    <name evidence="12" type="ORF">QE152_g15400</name>
</gene>
<keyword evidence="5" id="KW-0862">Zinc</keyword>
<dbReference type="AlphaFoldDB" id="A0AAW1L7W5"/>
<organism evidence="12 13">
    <name type="scientific">Popillia japonica</name>
    <name type="common">Japanese beetle</name>
    <dbReference type="NCBI Taxonomy" id="7064"/>
    <lineage>
        <taxon>Eukaryota</taxon>
        <taxon>Metazoa</taxon>
        <taxon>Ecdysozoa</taxon>
        <taxon>Arthropoda</taxon>
        <taxon>Hexapoda</taxon>
        <taxon>Insecta</taxon>
        <taxon>Pterygota</taxon>
        <taxon>Neoptera</taxon>
        <taxon>Endopterygota</taxon>
        <taxon>Coleoptera</taxon>
        <taxon>Polyphaga</taxon>
        <taxon>Scarabaeiformia</taxon>
        <taxon>Scarabaeidae</taxon>
        <taxon>Rutelinae</taxon>
        <taxon>Popillia</taxon>
    </lineage>
</organism>
<dbReference type="InterPro" id="IPR001965">
    <property type="entry name" value="Znf_PHD"/>
</dbReference>
<dbReference type="InterPro" id="IPR013083">
    <property type="entry name" value="Znf_RING/FYVE/PHD"/>
</dbReference>
<keyword evidence="2" id="KW-0479">Metal-binding</keyword>
<feature type="region of interest" description="Disordered" evidence="10">
    <location>
        <begin position="550"/>
        <end position="691"/>
    </location>
</feature>
<keyword evidence="8" id="KW-0539">Nucleus</keyword>
<dbReference type="PANTHER" id="PTHR45888">
    <property type="entry name" value="HL01030P-RELATED"/>
    <property type="match status" value="1"/>
</dbReference>
<evidence type="ECO:0000259" key="11">
    <source>
        <dbReference type="PROSITE" id="PS50016"/>
    </source>
</evidence>
<evidence type="ECO:0000256" key="9">
    <source>
        <dbReference type="PROSITE-ProRule" id="PRU00146"/>
    </source>
</evidence>
<feature type="compositionally biased region" description="Basic and acidic residues" evidence="10">
    <location>
        <begin position="402"/>
        <end position="422"/>
    </location>
</feature>
<feature type="compositionally biased region" description="Low complexity" evidence="10">
    <location>
        <begin position="426"/>
        <end position="442"/>
    </location>
</feature>
<keyword evidence="7" id="KW-0804">Transcription</keyword>
<dbReference type="Proteomes" id="UP001458880">
    <property type="component" value="Unassembled WGS sequence"/>
</dbReference>
<accession>A0AAW1L7W5</accession>
<evidence type="ECO:0000256" key="10">
    <source>
        <dbReference type="SAM" id="MobiDB-lite"/>
    </source>
</evidence>
<evidence type="ECO:0000256" key="8">
    <source>
        <dbReference type="ARBA" id="ARBA00023242"/>
    </source>
</evidence>
<protein>
    <recommendedName>
        <fullName evidence="11">PHD-type domain-containing protein</fullName>
    </recommendedName>
</protein>
<dbReference type="GO" id="GO:0005634">
    <property type="term" value="C:nucleus"/>
    <property type="evidence" value="ECO:0007669"/>
    <property type="project" value="UniProtKB-SubCell"/>
</dbReference>
<feature type="region of interest" description="Disordered" evidence="10">
    <location>
        <begin position="259"/>
        <end position="374"/>
    </location>
</feature>
<feature type="compositionally biased region" description="Basic and acidic residues" evidence="10">
    <location>
        <begin position="259"/>
        <end position="268"/>
    </location>
</feature>
<evidence type="ECO:0000256" key="5">
    <source>
        <dbReference type="ARBA" id="ARBA00022833"/>
    </source>
</evidence>
<feature type="compositionally biased region" description="Low complexity" evidence="10">
    <location>
        <begin position="271"/>
        <end position="284"/>
    </location>
</feature>
<dbReference type="InterPro" id="IPR019787">
    <property type="entry name" value="Znf_PHD-finger"/>
</dbReference>
<proteinExistence type="predicted"/>
<evidence type="ECO:0000313" key="12">
    <source>
        <dbReference type="EMBL" id="KAK9730189.1"/>
    </source>
</evidence>
<evidence type="ECO:0000256" key="6">
    <source>
        <dbReference type="ARBA" id="ARBA00023015"/>
    </source>
</evidence>
<evidence type="ECO:0000313" key="13">
    <source>
        <dbReference type="Proteomes" id="UP001458880"/>
    </source>
</evidence>
<dbReference type="SMART" id="SM00249">
    <property type="entry name" value="PHD"/>
    <property type="match status" value="2"/>
</dbReference>
<dbReference type="PROSITE" id="PS50016">
    <property type="entry name" value="ZF_PHD_2"/>
    <property type="match status" value="1"/>
</dbReference>
<feature type="compositionally biased region" description="Basic and acidic residues" evidence="10">
    <location>
        <begin position="354"/>
        <end position="368"/>
    </location>
</feature>
<comment type="subcellular location">
    <subcellularLocation>
        <location evidence="1">Nucleus</location>
    </subcellularLocation>
</comment>
<evidence type="ECO:0000256" key="4">
    <source>
        <dbReference type="ARBA" id="ARBA00022771"/>
    </source>
</evidence>
<feature type="compositionally biased region" description="Polar residues" evidence="10">
    <location>
        <begin position="339"/>
        <end position="352"/>
    </location>
</feature>
<dbReference type="Gene3D" id="3.30.40.10">
    <property type="entry name" value="Zinc/RING finger domain, C3HC4 (zinc finger)"/>
    <property type="match status" value="1"/>
</dbReference>
<evidence type="ECO:0000256" key="1">
    <source>
        <dbReference type="ARBA" id="ARBA00004123"/>
    </source>
</evidence>
<dbReference type="EMBL" id="JASPKY010000151">
    <property type="protein sequence ID" value="KAK9730189.1"/>
    <property type="molecule type" value="Genomic_DNA"/>
</dbReference>
<evidence type="ECO:0000256" key="3">
    <source>
        <dbReference type="ARBA" id="ARBA00022737"/>
    </source>
</evidence>
<feature type="domain" description="PHD-type" evidence="11">
    <location>
        <begin position="184"/>
        <end position="234"/>
    </location>
</feature>
<evidence type="ECO:0000256" key="2">
    <source>
        <dbReference type="ARBA" id="ARBA00022723"/>
    </source>
</evidence>
<comment type="caution">
    <text evidence="12">The sequence shown here is derived from an EMBL/GenBank/DDBJ whole genome shotgun (WGS) entry which is preliminary data.</text>
</comment>
<keyword evidence="13" id="KW-1185">Reference proteome</keyword>
<feature type="compositionally biased region" description="Low complexity" evidence="10">
    <location>
        <begin position="645"/>
        <end position="669"/>
    </location>
</feature>
<feature type="region of interest" description="Disordered" evidence="10">
    <location>
        <begin position="389"/>
        <end position="468"/>
    </location>
</feature>
<feature type="compositionally biased region" description="Basic and acidic residues" evidence="10">
    <location>
        <begin position="633"/>
        <end position="644"/>
    </location>
</feature>
<keyword evidence="3" id="KW-0677">Repeat</keyword>
<name>A0AAW1L7W5_POPJA</name>
<dbReference type="GO" id="GO:0008270">
    <property type="term" value="F:zinc ion binding"/>
    <property type="evidence" value="ECO:0007669"/>
    <property type="project" value="UniProtKB-KW"/>
</dbReference>
<feature type="compositionally biased region" description="Basic and acidic residues" evidence="10">
    <location>
        <begin position="571"/>
        <end position="604"/>
    </location>
</feature>
<reference evidence="12 13" key="1">
    <citation type="journal article" date="2024" name="BMC Genomics">
        <title>De novo assembly and annotation of Popillia japonica's genome with initial clues to its potential as an invasive pest.</title>
        <authorList>
            <person name="Cucini C."/>
            <person name="Boschi S."/>
            <person name="Funari R."/>
            <person name="Cardaioli E."/>
            <person name="Iannotti N."/>
            <person name="Marturano G."/>
            <person name="Paoli F."/>
            <person name="Bruttini M."/>
            <person name="Carapelli A."/>
            <person name="Frati F."/>
            <person name="Nardi F."/>
        </authorList>
    </citation>
    <scope>NUCLEOTIDE SEQUENCE [LARGE SCALE GENOMIC DNA]</scope>
    <source>
        <strain evidence="12">DMR45628</strain>
    </source>
</reference>
<feature type="compositionally biased region" description="Basic and acidic residues" evidence="10">
    <location>
        <begin position="616"/>
        <end position="627"/>
    </location>
</feature>
<dbReference type="InterPro" id="IPR011011">
    <property type="entry name" value="Znf_FYVE_PHD"/>
</dbReference>
<keyword evidence="4 9" id="KW-0863">Zinc-finger</keyword>
<dbReference type="PANTHER" id="PTHR45888:SF4">
    <property type="entry name" value="PHD FINGER PROTEIN 10"/>
    <property type="match status" value="1"/>
</dbReference>
<sequence>MATKRVYRTLMLGEEQEILKQLNSGGSGKSLAVNYGVGAATTLQWYDLKLLSNQILLAVNYGVGAATTLQWYDLKLLSNQIFTSIHTMRTSDDLLSVHSDNSVLNDEVIDESKINREIPTVKTPAALPICTECLGTEAKNRHGVFEKLSSCSECGACVHLSCTNAGPELSHLIAKGGKWFCEECKTCDACGNSDVSTCLLCCCSCDRKYHMMCLDPPADRKPKCPWRCRHCLGHHDNVKIRKEAGSSVKKKIDKVREKMKEKNQKALKDGSSTPTTTLSSASPTVSGYVNSPSAKGKKGRLLQASIVSESDSSDNEGTPIPDIIKTTTTNTSETHVHNHQPTSCSPRSSSPNADRLETSDRMSKEKQKFFRLSAFNAEKKRTRAAALEAENRRNHLNSQSVGKKDDNQKVVNKAEVDRKTVKEQSASDNSDSCSTDCSSSESDSSDSDSDSSIDRSETSRMSGTLKIPTLYAPTTEKMKTFGSVGGITSEKESVWGFAAAAAEANKKSDVAPSDVTNKSEEEEEEEKTKSSSRSGLSQLKGLFDGLSHFYAPKIMRARNTPDYNLSRRKKKEDAEIKPQKSDENTSPKNEKKDDETSDKKEIQVTERCSSTRSKKKDMTQKEKEKVETSLVHEMSKRSQKKEQNQKSLNNKPLLPLPSTSPVSSSTSQKHPVSNSSAVQKTEIPKKHMTPSDLVKTAVNSKRHELERRKLLKSETGLGVVGFLSHSAAILEDARSKKRNLIAEATQTNHPLSVLPTANNQTEPLYYEI</sequence>